<evidence type="ECO:0000313" key="2">
    <source>
        <dbReference type="Proteomes" id="UP000624041"/>
    </source>
</evidence>
<gene>
    <name evidence="1" type="ORF">GCM10007971_07270</name>
</gene>
<comment type="caution">
    <text evidence="1">The sequence shown here is derived from an EMBL/GenBank/DDBJ whole genome shotgun (WGS) entry which is preliminary data.</text>
</comment>
<dbReference type="Proteomes" id="UP000624041">
    <property type="component" value="Unassembled WGS sequence"/>
</dbReference>
<accession>A0A917XTT4</accession>
<name>A0A917XTT4_9BACI</name>
<keyword evidence="2" id="KW-1185">Reference proteome</keyword>
<sequence>MTVFRKITNSEIVSQVMDLPDDLKNKEVEIIIFPHENHDKDKDKNEDKNARGLLEKYKNENLYSLESEAWAEAVKEKNEHS</sequence>
<dbReference type="AlphaFoldDB" id="A0A917XTT4"/>
<protein>
    <submittedName>
        <fullName evidence="1">Uncharacterized protein</fullName>
    </submittedName>
</protein>
<reference evidence="1" key="2">
    <citation type="submission" date="2020-09" db="EMBL/GenBank/DDBJ databases">
        <authorList>
            <person name="Sun Q."/>
            <person name="Ohkuma M."/>
        </authorList>
    </citation>
    <scope>NUCLEOTIDE SEQUENCE</scope>
    <source>
        <strain evidence="1">JCM 17251</strain>
    </source>
</reference>
<dbReference type="EMBL" id="BMOS01000003">
    <property type="protein sequence ID" value="GGN52070.1"/>
    <property type="molecule type" value="Genomic_DNA"/>
</dbReference>
<dbReference type="RefSeq" id="WP_188856058.1">
    <property type="nucleotide sequence ID" value="NZ_BMOS01000003.1"/>
</dbReference>
<reference evidence="1" key="1">
    <citation type="journal article" date="2014" name="Int. J. Syst. Evol. Microbiol.">
        <title>Complete genome sequence of Corynebacterium casei LMG S-19264T (=DSM 44701T), isolated from a smear-ripened cheese.</title>
        <authorList>
            <consortium name="US DOE Joint Genome Institute (JGI-PGF)"/>
            <person name="Walter F."/>
            <person name="Albersmeier A."/>
            <person name="Kalinowski J."/>
            <person name="Ruckert C."/>
        </authorList>
    </citation>
    <scope>NUCLEOTIDE SEQUENCE</scope>
    <source>
        <strain evidence="1">JCM 17251</strain>
    </source>
</reference>
<evidence type="ECO:0000313" key="1">
    <source>
        <dbReference type="EMBL" id="GGN52070.1"/>
    </source>
</evidence>
<proteinExistence type="predicted"/>
<organism evidence="1 2">
    <name type="scientific">Oceanobacillus indicireducens</name>
    <dbReference type="NCBI Taxonomy" id="1004261"/>
    <lineage>
        <taxon>Bacteria</taxon>
        <taxon>Bacillati</taxon>
        <taxon>Bacillota</taxon>
        <taxon>Bacilli</taxon>
        <taxon>Bacillales</taxon>
        <taxon>Bacillaceae</taxon>
        <taxon>Oceanobacillus</taxon>
    </lineage>
</organism>